<protein>
    <submittedName>
        <fullName evidence="2">Uncharacterized protein</fullName>
    </submittedName>
</protein>
<dbReference type="HOGENOM" id="CLU_008907_0_0_1"/>
<dbReference type="OrthoDB" id="4455544at2759"/>
<dbReference type="GeneID" id="63694421"/>
<sequence>MSCFPVSGSTSSPNITQAPRTRWTLVGPGNAHLLDELEKLYWQGVRTELENIVYTLKIWQQPEHSGITIEEEDDSHIRGFDTFIDQVSQQTRAFAVRYGEMKLKQQKAKQSTVSKQMLGLSSRFNEEGMKIRYAVEAQISKAPRFSGIQQRACMLLQAAGFLDIDKLIEHRPPLEELGFWARPAIPQLNLTRFKEDWTPQFGMLECSKCHSVVRGSMFLQTNSSSNQSICEGCYRQHYHGNPQYEKAYKHCILYETITPPISREMCECGIISQVDENRVSRLFPVPKGQPHIDSDEARCKLLELGHHVALAKYHGLLNTVNPQHNPPKGCKKVASKLRSAFGISDRSRKDLIDQDNEAIATSESKKLPLQNVLKDGFSGNNAAATEAAADEDIPLFFRQFTQQYPFGNVHMALRVGPLVIENGVAHTKGGALISPRQPPIFHERFSMGRSRQRSLAVGCDPERRLWQQNRPAGNPKRYKAVMKQVVGVPFAGTLSQFDGSIEETKIIQQLIKASKISLDDPVSQKDSSTQEPLTWSATSNNCQSFCNALIDTDIFEPLVSSERELYLMSFVCPQEGYLRNKVHTKYDVPSGLTEEYLLRFHFGRHDEADLIDTLQEYWYDWGAFGAPLYKYQDLFPWDCTEAYGMNPIKCGSCNLAKHILAFPFDAWSIVELHLARDQYMYAPPSNIPNSWMHNRLLILAAFSILTRAAAAMVKTPGFCEATQWLHSKDSELRGSDPALARVKLGGIHRAQPFSHYFEAGKYSHYFLAQWALRPRNEQIEEYEFLRDRRAEKADIDFGGMFGSSTQSSDADYMAYWALQQQIIGFEGGDLSSNSQSKPGDDADARPQDTNNHLENETSAPSASNMDPKNTPDTSNAHNPASEGSHRNHRDHSGGNYNSSSDDHSKSEGKATAPSQDINNHRDNTTGAPAASNAASGSKPDINDSHNKPSGNNDKSHIDHSGSKGSNSSYNQSKDGRGSAAQLGDNNNHHHDNTTTVSNTNSDGIQGTKDSQDKSSGSSDRNHGHHSGSKNHGERTHHSTGHSGGRSHHSKGHHYDRDDYSDIGSLSQISFSGLHSGGYTGTSGGYSGGYSGGSSSSYGGGGGVSSHGGGSSSSYGGGGSAHGGGGSSSYGGGSDSNCN</sequence>
<dbReference type="RefSeq" id="XP_040635756.1">
    <property type="nucleotide sequence ID" value="XM_040779297.1"/>
</dbReference>
<feature type="compositionally biased region" description="Basic and acidic residues" evidence="1">
    <location>
        <begin position="838"/>
        <end position="855"/>
    </location>
</feature>
<dbReference type="AlphaFoldDB" id="A0A017S500"/>
<evidence type="ECO:0000256" key="1">
    <source>
        <dbReference type="SAM" id="MobiDB-lite"/>
    </source>
</evidence>
<gene>
    <name evidence="2" type="ORF">EURHEDRAFT_380439</name>
</gene>
<feature type="compositionally biased region" description="Polar residues" evidence="1">
    <location>
        <begin position="856"/>
        <end position="878"/>
    </location>
</feature>
<feature type="compositionally biased region" description="Low complexity" evidence="1">
    <location>
        <begin position="993"/>
        <end position="1002"/>
    </location>
</feature>
<evidence type="ECO:0000313" key="2">
    <source>
        <dbReference type="EMBL" id="EYE92068.1"/>
    </source>
</evidence>
<dbReference type="Proteomes" id="UP000019804">
    <property type="component" value="Unassembled WGS sequence"/>
</dbReference>
<feature type="compositionally biased region" description="Polar residues" evidence="1">
    <location>
        <begin position="962"/>
        <end position="972"/>
    </location>
</feature>
<organism evidence="2 3">
    <name type="scientific">Aspergillus ruber (strain CBS 135680)</name>
    <dbReference type="NCBI Taxonomy" id="1388766"/>
    <lineage>
        <taxon>Eukaryota</taxon>
        <taxon>Fungi</taxon>
        <taxon>Dikarya</taxon>
        <taxon>Ascomycota</taxon>
        <taxon>Pezizomycotina</taxon>
        <taxon>Eurotiomycetes</taxon>
        <taxon>Eurotiomycetidae</taxon>
        <taxon>Eurotiales</taxon>
        <taxon>Aspergillaceae</taxon>
        <taxon>Aspergillus</taxon>
        <taxon>Aspergillus subgen. Aspergillus</taxon>
    </lineage>
</organism>
<dbReference type="EMBL" id="KK088439">
    <property type="protein sequence ID" value="EYE92068.1"/>
    <property type="molecule type" value="Genomic_DNA"/>
</dbReference>
<dbReference type="STRING" id="1388766.A0A017S500"/>
<reference evidence="3" key="1">
    <citation type="journal article" date="2014" name="Nat. Commun.">
        <title>Genomic adaptations of the halophilic Dead Sea filamentous fungus Eurotium rubrum.</title>
        <authorList>
            <person name="Kis-Papo T."/>
            <person name="Weig A.R."/>
            <person name="Riley R."/>
            <person name="Persoh D."/>
            <person name="Salamov A."/>
            <person name="Sun H."/>
            <person name="Lipzen A."/>
            <person name="Wasser S.P."/>
            <person name="Rambold G."/>
            <person name="Grigoriev I.V."/>
            <person name="Nevo E."/>
        </authorList>
    </citation>
    <scope>NUCLEOTIDE SEQUENCE [LARGE SCALE GENOMIC DNA]</scope>
    <source>
        <strain evidence="3">CBS 135680</strain>
    </source>
</reference>
<feature type="compositionally biased region" description="Gly residues" evidence="1">
    <location>
        <begin position="1074"/>
        <end position="1138"/>
    </location>
</feature>
<feature type="region of interest" description="Disordered" evidence="1">
    <location>
        <begin position="827"/>
        <end position="1138"/>
    </location>
</feature>
<proteinExistence type="predicted"/>
<feature type="compositionally biased region" description="Low complexity" evidence="1">
    <location>
        <begin position="924"/>
        <end position="936"/>
    </location>
</feature>
<evidence type="ECO:0000313" key="3">
    <source>
        <dbReference type="Proteomes" id="UP000019804"/>
    </source>
</evidence>
<keyword evidence="3" id="KW-1185">Reference proteome</keyword>
<accession>A0A017S500</accession>
<name>A0A017S500_ASPRC</name>